<dbReference type="STRING" id="101091.A0A1C7NK41"/>
<feature type="region of interest" description="Disordered" evidence="1">
    <location>
        <begin position="346"/>
        <end position="374"/>
    </location>
</feature>
<feature type="region of interest" description="Disordered" evidence="1">
    <location>
        <begin position="473"/>
        <end position="525"/>
    </location>
</feature>
<dbReference type="InterPro" id="IPR013941">
    <property type="entry name" value="ZDS1_C"/>
</dbReference>
<dbReference type="GO" id="GO:0010971">
    <property type="term" value="P:positive regulation of G2/M transition of mitotic cell cycle"/>
    <property type="evidence" value="ECO:0007669"/>
    <property type="project" value="TreeGrafter"/>
</dbReference>
<proteinExistence type="predicted"/>
<feature type="region of interest" description="Disordered" evidence="1">
    <location>
        <begin position="24"/>
        <end position="52"/>
    </location>
</feature>
<comment type="caution">
    <text evidence="3">The sequence shown here is derived from an EMBL/GenBank/DDBJ whole genome shotgun (WGS) entry which is preliminary data.</text>
</comment>
<accession>A0A1C7NK41</accession>
<dbReference type="EMBL" id="LUGH01000208">
    <property type="protein sequence ID" value="OBZ87644.1"/>
    <property type="molecule type" value="Genomic_DNA"/>
</dbReference>
<evidence type="ECO:0000313" key="4">
    <source>
        <dbReference type="Proteomes" id="UP000093000"/>
    </source>
</evidence>
<feature type="domain" description="Protein Zds1 C-terminal" evidence="2">
    <location>
        <begin position="416"/>
        <end position="468"/>
    </location>
</feature>
<dbReference type="Proteomes" id="UP000093000">
    <property type="component" value="Unassembled WGS sequence"/>
</dbReference>
<protein>
    <recommendedName>
        <fullName evidence="2">Protein Zds1 C-terminal domain-containing protein</fullName>
    </recommendedName>
</protein>
<feature type="region of interest" description="Disordered" evidence="1">
    <location>
        <begin position="208"/>
        <end position="255"/>
    </location>
</feature>
<evidence type="ECO:0000259" key="2">
    <source>
        <dbReference type="SMART" id="SM01327"/>
    </source>
</evidence>
<organism evidence="3 4">
    <name type="scientific">Choanephora cucurbitarum</name>
    <dbReference type="NCBI Taxonomy" id="101091"/>
    <lineage>
        <taxon>Eukaryota</taxon>
        <taxon>Fungi</taxon>
        <taxon>Fungi incertae sedis</taxon>
        <taxon>Mucoromycota</taxon>
        <taxon>Mucoromycotina</taxon>
        <taxon>Mucoromycetes</taxon>
        <taxon>Mucorales</taxon>
        <taxon>Mucorineae</taxon>
        <taxon>Choanephoraceae</taxon>
        <taxon>Choanephoroideae</taxon>
        <taxon>Choanephora</taxon>
    </lineage>
</organism>
<dbReference type="GO" id="GO:0030010">
    <property type="term" value="P:establishment of cell polarity"/>
    <property type="evidence" value="ECO:0007669"/>
    <property type="project" value="TreeGrafter"/>
</dbReference>
<reference evidence="3 4" key="1">
    <citation type="submission" date="2016-03" db="EMBL/GenBank/DDBJ databases">
        <title>Choanephora cucurbitarum.</title>
        <authorList>
            <person name="Min B."/>
            <person name="Park H."/>
            <person name="Park J.-H."/>
            <person name="Shin H.-D."/>
            <person name="Choi I.-G."/>
        </authorList>
    </citation>
    <scope>NUCLEOTIDE SEQUENCE [LARGE SCALE GENOMIC DNA]</scope>
    <source>
        <strain evidence="3 4">KUS-F28377</strain>
    </source>
</reference>
<dbReference type="SMART" id="SM01327">
    <property type="entry name" value="Zds_C"/>
    <property type="match status" value="1"/>
</dbReference>
<sequence>MASSTLIPLPEIDIQTDDWDLLKSTKEELNTPPLTPTATSENNNKETAEQTGTLPSAGLTRALSLTRQLQPSKEEENVRKEVINILTSNPSHLFWVPASQHPEIAPAEFEKYVEAHGLMIRKKSTRRRQSVLSEYFTASDQQKMLESAPPIEQEIVDSFRQRRSVLRRSMSLQCLSSGGLGGTSEQKGASTRHVPDFLVFDRNSSPLDQSRALVPKGDRPLFRRGARTNFKRNSSLTPSSQHQIRPPLVQRKSESDYHLIEGVTLSDNTLKEEQKAIEEDDEEEDHQIRDLSIAVRKDSVSQEQESDSLQMMKITRSVSTSTATSTSHRKSSWSSWAFWSDERSSKKSNKVDPVSTDIPETKTSSPLSSPESAHSKRFTLSSLFSRNKSKQHHHQQQLQIDQVTAHLTAKDAAEKQAFQLNSNMTRLPLHVERAIYRLSHIKLANPRRPLHEQVLISNHMFWYLSVIANNKQNGPNETPIMASSDGSSQERKRPRKRLVKRPPPPPAASKNNGPNRASFIGLPKTSESTGFVVPDNYLNPKLASSSSSPSLVKKPTQATKRLYTNQAHPYRKKHTQQNDSSSSESDTSDDDSKQDDDVPLALYKQKHTNNDKS</sequence>
<dbReference type="AlphaFoldDB" id="A0A1C7NK41"/>
<dbReference type="PANTHER" id="PTHR28089">
    <property type="entry name" value="PROTEIN ZDS1-RELATED"/>
    <property type="match status" value="1"/>
</dbReference>
<dbReference type="GO" id="GO:0005737">
    <property type="term" value="C:cytoplasm"/>
    <property type="evidence" value="ECO:0007669"/>
    <property type="project" value="TreeGrafter"/>
</dbReference>
<dbReference type="Pfam" id="PF08632">
    <property type="entry name" value="Zds_C"/>
    <property type="match status" value="1"/>
</dbReference>
<feature type="compositionally biased region" description="Acidic residues" evidence="1">
    <location>
        <begin position="586"/>
        <end position="598"/>
    </location>
</feature>
<dbReference type="PANTHER" id="PTHR28089:SF1">
    <property type="entry name" value="PROTEIN ZDS1-RELATED"/>
    <property type="match status" value="1"/>
</dbReference>
<dbReference type="InParanoid" id="A0A1C7NK41"/>
<feature type="region of interest" description="Disordered" evidence="1">
    <location>
        <begin position="274"/>
        <end position="326"/>
    </location>
</feature>
<evidence type="ECO:0000256" key="1">
    <source>
        <dbReference type="SAM" id="MobiDB-lite"/>
    </source>
</evidence>
<feature type="compositionally biased region" description="Polar residues" evidence="1">
    <location>
        <begin position="556"/>
        <end position="567"/>
    </location>
</feature>
<name>A0A1C7NK41_9FUNG</name>
<gene>
    <name evidence="3" type="ORF">A0J61_04313</name>
</gene>
<feature type="compositionally biased region" description="Polar residues" evidence="1">
    <location>
        <begin position="231"/>
        <end position="243"/>
    </location>
</feature>
<dbReference type="OrthoDB" id="5589766at2759"/>
<feature type="compositionally biased region" description="Low complexity" evidence="1">
    <location>
        <begin position="315"/>
        <end position="326"/>
    </location>
</feature>
<dbReference type="InterPro" id="IPR040206">
    <property type="entry name" value="Zds1/2"/>
</dbReference>
<feature type="region of interest" description="Disordered" evidence="1">
    <location>
        <begin position="541"/>
        <end position="613"/>
    </location>
</feature>
<keyword evidence="4" id="KW-1185">Reference proteome</keyword>
<feature type="compositionally biased region" description="Low complexity" evidence="1">
    <location>
        <begin position="361"/>
        <end position="372"/>
    </location>
</feature>
<feature type="compositionally biased region" description="Low complexity" evidence="1">
    <location>
        <begin position="541"/>
        <end position="555"/>
    </location>
</feature>
<evidence type="ECO:0000313" key="3">
    <source>
        <dbReference type="EMBL" id="OBZ87644.1"/>
    </source>
</evidence>